<protein>
    <submittedName>
        <fullName evidence="3">SDR family NAD(P)-dependent oxidoreductase</fullName>
    </submittedName>
</protein>
<sequence length="277" mass="29372">MALGTLDNLSGRAVIVTGASGAFGSGTLAMLHHLGANAIGIDRKPDDGVLGCDITDSAEVREVVPEAIDRLGGRLDRLIHFAGVGPAVDLGANPDTDVRETLDVNLLGAWRVTSAALPTLVRDRGRVVLVSSLLAGLPIPFAGAYVVSKRALTAYADSLRAEYGMSIGVTTVYPGYVDTPIHDRSRASGVALDGLVPAERERDTVMTVLRAAATNRPKRDVASTRLGQGALRFTRHFPWLVDSAVATRLKGIVRSGHFGDAEIARGFRERLSAPRHH</sequence>
<dbReference type="Proteomes" id="UP000269198">
    <property type="component" value="Unassembled WGS sequence"/>
</dbReference>
<gene>
    <name evidence="3" type="ORF">EFW17_08625</name>
</gene>
<dbReference type="InterPro" id="IPR020904">
    <property type="entry name" value="Sc_DH/Rdtase_CS"/>
</dbReference>
<dbReference type="InterPro" id="IPR036291">
    <property type="entry name" value="NAD(P)-bd_dom_sf"/>
</dbReference>
<organism evidence="3 4">
    <name type="scientific">Halostreptopolyspora alba</name>
    <dbReference type="NCBI Taxonomy" id="2487137"/>
    <lineage>
        <taxon>Bacteria</taxon>
        <taxon>Bacillati</taxon>
        <taxon>Actinomycetota</taxon>
        <taxon>Actinomycetes</taxon>
        <taxon>Streptosporangiales</taxon>
        <taxon>Nocardiopsidaceae</taxon>
        <taxon>Halostreptopolyspora</taxon>
    </lineage>
</organism>
<dbReference type="PROSITE" id="PS00061">
    <property type="entry name" value="ADH_SHORT"/>
    <property type="match status" value="1"/>
</dbReference>
<dbReference type="Pfam" id="PF00106">
    <property type="entry name" value="adh_short"/>
    <property type="match status" value="1"/>
</dbReference>
<evidence type="ECO:0000313" key="4">
    <source>
        <dbReference type="Proteomes" id="UP000269198"/>
    </source>
</evidence>
<evidence type="ECO:0000313" key="3">
    <source>
        <dbReference type="EMBL" id="RNL85530.1"/>
    </source>
</evidence>
<keyword evidence="2" id="KW-0560">Oxidoreductase</keyword>
<keyword evidence="4" id="KW-1185">Reference proteome</keyword>
<reference evidence="3 4" key="1">
    <citation type="submission" date="2018-11" db="EMBL/GenBank/DDBJ databases">
        <title>The genome draft of YIM 96095.</title>
        <authorList>
            <person name="Tang S.-K."/>
            <person name="Chunyu W.-X."/>
            <person name="Feng Y.-Z."/>
        </authorList>
    </citation>
    <scope>NUCLEOTIDE SEQUENCE [LARGE SCALE GENOMIC DNA]</scope>
    <source>
        <strain evidence="3 4">YIM 96095</strain>
    </source>
</reference>
<evidence type="ECO:0000256" key="1">
    <source>
        <dbReference type="ARBA" id="ARBA00006484"/>
    </source>
</evidence>
<dbReference type="PANTHER" id="PTHR44196:SF1">
    <property type="entry name" value="DEHYDROGENASE_REDUCTASE SDR FAMILY MEMBER 7B"/>
    <property type="match status" value="1"/>
</dbReference>
<dbReference type="AlphaFoldDB" id="A0A3N0ECG9"/>
<evidence type="ECO:0000256" key="2">
    <source>
        <dbReference type="ARBA" id="ARBA00023002"/>
    </source>
</evidence>
<name>A0A3N0ECG9_9ACTN</name>
<dbReference type="SUPFAM" id="SSF51735">
    <property type="entry name" value="NAD(P)-binding Rossmann-fold domains"/>
    <property type="match status" value="1"/>
</dbReference>
<dbReference type="OrthoDB" id="3567890at2"/>
<dbReference type="PRINTS" id="PR00081">
    <property type="entry name" value="GDHRDH"/>
</dbReference>
<comment type="similarity">
    <text evidence="1">Belongs to the short-chain dehydrogenases/reductases (SDR) family.</text>
</comment>
<dbReference type="PANTHER" id="PTHR44196">
    <property type="entry name" value="DEHYDROGENASE/REDUCTASE SDR FAMILY MEMBER 7B"/>
    <property type="match status" value="1"/>
</dbReference>
<dbReference type="InterPro" id="IPR002347">
    <property type="entry name" value="SDR_fam"/>
</dbReference>
<dbReference type="GO" id="GO:0016020">
    <property type="term" value="C:membrane"/>
    <property type="evidence" value="ECO:0007669"/>
    <property type="project" value="TreeGrafter"/>
</dbReference>
<proteinExistence type="inferred from homology"/>
<comment type="caution">
    <text evidence="3">The sequence shown here is derived from an EMBL/GenBank/DDBJ whole genome shotgun (WGS) entry which is preliminary data.</text>
</comment>
<dbReference type="GO" id="GO:0016491">
    <property type="term" value="F:oxidoreductase activity"/>
    <property type="evidence" value="ECO:0007669"/>
    <property type="project" value="UniProtKB-KW"/>
</dbReference>
<dbReference type="Gene3D" id="3.40.50.720">
    <property type="entry name" value="NAD(P)-binding Rossmann-like Domain"/>
    <property type="match status" value="1"/>
</dbReference>
<accession>A0A3N0ECG9</accession>
<dbReference type="EMBL" id="RJMB01000006">
    <property type="protein sequence ID" value="RNL85530.1"/>
    <property type="molecule type" value="Genomic_DNA"/>
</dbReference>
<dbReference type="RefSeq" id="WP_123200787.1">
    <property type="nucleotide sequence ID" value="NZ_RJMB01000006.1"/>
</dbReference>